<evidence type="ECO:0000259" key="2">
    <source>
        <dbReference type="Pfam" id="PF25362"/>
    </source>
</evidence>
<protein>
    <recommendedName>
        <fullName evidence="2">PH domain-containing protein</fullName>
    </recommendedName>
</protein>
<dbReference type="AlphaFoldDB" id="A0A6J4M2F2"/>
<dbReference type="Pfam" id="PF25362">
    <property type="entry name" value="bPH_11"/>
    <property type="match status" value="1"/>
</dbReference>
<proteinExistence type="predicted"/>
<reference evidence="3" key="1">
    <citation type="submission" date="2020-02" db="EMBL/GenBank/DDBJ databases">
        <authorList>
            <person name="Meier V. D."/>
        </authorList>
    </citation>
    <scope>NUCLEOTIDE SEQUENCE</scope>
    <source>
        <strain evidence="3">AVDCRST_MAG07</strain>
    </source>
</reference>
<evidence type="ECO:0000313" key="3">
    <source>
        <dbReference type="EMBL" id="CAA9348072.1"/>
    </source>
</evidence>
<feature type="region of interest" description="Disordered" evidence="1">
    <location>
        <begin position="160"/>
        <end position="195"/>
    </location>
</feature>
<feature type="compositionally biased region" description="Basic and acidic residues" evidence="1">
    <location>
        <begin position="181"/>
        <end position="195"/>
    </location>
</feature>
<dbReference type="EMBL" id="CADCUB010000132">
    <property type="protein sequence ID" value="CAA9348072.1"/>
    <property type="molecule type" value="Genomic_DNA"/>
</dbReference>
<sequence>MERALLTAAFLGAVVLLWLLMLKGWRSRLRRQGDLPPPPVPPQVRGRPVLPATAGLYVGTTFADDWLDRVAVHDLAHRSAGWLRLDSHGLHVEREGLPDLHVPYALVADVSIGEALAGKVVGRNGMVLVDWHLGGRLLTSGFRADDPTVHRRVVDAVRAHLPAQGPPAADLRAAQPAPERLPSDARPHRTDPEAP</sequence>
<accession>A0A6J4M2F2</accession>
<gene>
    <name evidence="3" type="ORF">AVDCRST_MAG07-2817</name>
</gene>
<dbReference type="InterPro" id="IPR057446">
    <property type="entry name" value="PH_bac"/>
</dbReference>
<name>A0A6J4M2F2_9ACTN</name>
<feature type="domain" description="PH" evidence="2">
    <location>
        <begin position="36"/>
        <end position="157"/>
    </location>
</feature>
<evidence type="ECO:0000256" key="1">
    <source>
        <dbReference type="SAM" id="MobiDB-lite"/>
    </source>
</evidence>
<organism evidence="3">
    <name type="scientific">uncultured Frankineae bacterium</name>
    <dbReference type="NCBI Taxonomy" id="437475"/>
    <lineage>
        <taxon>Bacteria</taxon>
        <taxon>Bacillati</taxon>
        <taxon>Actinomycetota</taxon>
        <taxon>Actinomycetes</taxon>
        <taxon>Frankiales</taxon>
        <taxon>environmental samples</taxon>
    </lineage>
</organism>